<dbReference type="InterPro" id="IPR019819">
    <property type="entry name" value="Carboxylesterase_B_CS"/>
</dbReference>
<dbReference type="GO" id="GO:0016787">
    <property type="term" value="F:hydrolase activity"/>
    <property type="evidence" value="ECO:0007669"/>
    <property type="project" value="UniProtKB-KW"/>
</dbReference>
<dbReference type="SUPFAM" id="SSF53474">
    <property type="entry name" value="alpha/beta-Hydrolases"/>
    <property type="match status" value="1"/>
</dbReference>
<evidence type="ECO:0000256" key="2">
    <source>
        <dbReference type="ARBA" id="ARBA00022801"/>
    </source>
</evidence>
<reference evidence="5" key="1">
    <citation type="submission" date="2020-05" db="EMBL/GenBank/DDBJ databases">
        <title>Mycena genomes resolve the evolution of fungal bioluminescence.</title>
        <authorList>
            <person name="Tsai I.J."/>
        </authorList>
    </citation>
    <scope>NUCLEOTIDE SEQUENCE</scope>
    <source>
        <strain evidence="5">CCC161011</strain>
    </source>
</reference>
<dbReference type="EMBL" id="JACAZI010000010">
    <property type="protein sequence ID" value="KAF7349966.1"/>
    <property type="molecule type" value="Genomic_DNA"/>
</dbReference>
<comment type="caution">
    <text evidence="5">The sequence shown here is derived from an EMBL/GenBank/DDBJ whole genome shotgun (WGS) entry which is preliminary data.</text>
</comment>
<dbReference type="AlphaFoldDB" id="A0A8H6Y0J3"/>
<feature type="chain" id="PRO_5034371512" description="Carboxylic ester hydrolase" evidence="3">
    <location>
        <begin position="20"/>
        <end position="517"/>
    </location>
</feature>
<keyword evidence="2 3" id="KW-0378">Hydrolase</keyword>
<evidence type="ECO:0000256" key="3">
    <source>
        <dbReference type="RuleBase" id="RU361235"/>
    </source>
</evidence>
<dbReference type="InterPro" id="IPR002018">
    <property type="entry name" value="CarbesteraseB"/>
</dbReference>
<dbReference type="OrthoDB" id="408631at2759"/>
<keyword evidence="6" id="KW-1185">Reference proteome</keyword>
<organism evidence="5 6">
    <name type="scientific">Mycena venus</name>
    <dbReference type="NCBI Taxonomy" id="2733690"/>
    <lineage>
        <taxon>Eukaryota</taxon>
        <taxon>Fungi</taxon>
        <taxon>Dikarya</taxon>
        <taxon>Basidiomycota</taxon>
        <taxon>Agaricomycotina</taxon>
        <taxon>Agaricomycetes</taxon>
        <taxon>Agaricomycetidae</taxon>
        <taxon>Agaricales</taxon>
        <taxon>Marasmiineae</taxon>
        <taxon>Mycenaceae</taxon>
        <taxon>Mycena</taxon>
    </lineage>
</organism>
<dbReference type="Gene3D" id="3.40.50.1820">
    <property type="entry name" value="alpha/beta hydrolase"/>
    <property type="match status" value="1"/>
</dbReference>
<dbReference type="PROSITE" id="PS00122">
    <property type="entry name" value="CARBOXYLESTERASE_B_1"/>
    <property type="match status" value="1"/>
</dbReference>
<feature type="domain" description="Carboxylesterase type B" evidence="4">
    <location>
        <begin position="194"/>
        <end position="512"/>
    </location>
</feature>
<comment type="similarity">
    <text evidence="1 3">Belongs to the type-B carboxylesterase/lipase family.</text>
</comment>
<feature type="domain" description="Carboxylesterase type B" evidence="4">
    <location>
        <begin position="24"/>
        <end position="164"/>
    </location>
</feature>
<dbReference type="InterPro" id="IPR029058">
    <property type="entry name" value="AB_hydrolase_fold"/>
</dbReference>
<sequence>MRLSSQFFILASIVALVDAAALSTVKLDYGTFTGLTNTTTGIIYFRGVQYADAPVGVLRWQAPVSPPTTQLGEVDASNYAAGCIANTQTATTSTTSEDCLFLNVFLPIATTAYSALPVLVYFHGGGFEGQSTHIYPPENIIQGSAQPLIFVTVEYRLGQFGFLGQLLLSLFISHKILRANGIGGSAVKTNGTLNAGLLDQKAALVWIQRYITKFGGDPTRVTIWGQSAGGGSTMLHLIGDNAGNGKLFHQAMGDSPSLGPLPHYTDAFVEDLFTQFAGFAGCGSSGSNAAIMTCLRAAPTNTLALAGSQTNANLTSTIYPFGPIQDGAYISTRPVEAFLNGDFVRVPVLYGSNTDDGANWSANLPNPAANTSSENATETTVYKFIQGQFHTFTEASFHTAITELYPFADYKNVSLQGQQMYGELRYICTAVMITGAAHNFGLPAYQYRWDNPKLDSNHSSELAAFFNGAETFDTANEELVVAMRSYFTSFATSGVPTANNSIVWPVSTVADNQTQQV</sequence>
<dbReference type="Proteomes" id="UP000620124">
    <property type="component" value="Unassembled WGS sequence"/>
</dbReference>
<proteinExistence type="inferred from homology"/>
<evidence type="ECO:0000259" key="4">
    <source>
        <dbReference type="Pfam" id="PF00135"/>
    </source>
</evidence>
<keyword evidence="3" id="KW-0732">Signal</keyword>
<feature type="signal peptide" evidence="3">
    <location>
        <begin position="1"/>
        <end position="19"/>
    </location>
</feature>
<dbReference type="Pfam" id="PF00135">
    <property type="entry name" value="COesterase"/>
    <property type="match status" value="2"/>
</dbReference>
<evidence type="ECO:0000313" key="6">
    <source>
        <dbReference type="Proteomes" id="UP000620124"/>
    </source>
</evidence>
<dbReference type="PROSITE" id="PS00941">
    <property type="entry name" value="CARBOXYLESTERASE_B_2"/>
    <property type="match status" value="1"/>
</dbReference>
<dbReference type="InterPro" id="IPR019826">
    <property type="entry name" value="Carboxylesterase_B_AS"/>
</dbReference>
<dbReference type="InterPro" id="IPR050309">
    <property type="entry name" value="Type-B_Carboxylest/Lipase"/>
</dbReference>
<accession>A0A8H6Y0J3</accession>
<name>A0A8H6Y0J3_9AGAR</name>
<dbReference type="PANTHER" id="PTHR11559">
    <property type="entry name" value="CARBOXYLESTERASE"/>
    <property type="match status" value="1"/>
</dbReference>
<gene>
    <name evidence="5" type="ORF">MVEN_01297800</name>
</gene>
<dbReference type="EC" id="3.1.1.-" evidence="3"/>
<evidence type="ECO:0000256" key="1">
    <source>
        <dbReference type="ARBA" id="ARBA00005964"/>
    </source>
</evidence>
<protein>
    <recommendedName>
        <fullName evidence="3">Carboxylic ester hydrolase</fullName>
        <ecNumber evidence="3">3.1.1.-</ecNumber>
    </recommendedName>
</protein>
<evidence type="ECO:0000313" key="5">
    <source>
        <dbReference type="EMBL" id="KAF7349966.1"/>
    </source>
</evidence>